<proteinExistence type="predicted"/>
<dbReference type="EnsemblPlants" id="QL04p029653:mrna">
    <property type="protein sequence ID" value="QL04p029653:mrna"/>
    <property type="gene ID" value="QL04p029653"/>
</dbReference>
<reference evidence="1 2" key="1">
    <citation type="journal article" date="2016" name="G3 (Bethesda)">
        <title>First Draft Assembly and Annotation of the Genome of a California Endemic Oak Quercus lobata Nee (Fagaceae).</title>
        <authorList>
            <person name="Sork V.L."/>
            <person name="Fitz-Gibbon S.T."/>
            <person name="Puiu D."/>
            <person name="Crepeau M."/>
            <person name="Gugger P.F."/>
            <person name="Sherman R."/>
            <person name="Stevens K."/>
            <person name="Langley C.H."/>
            <person name="Pellegrini M."/>
            <person name="Salzberg S.L."/>
        </authorList>
    </citation>
    <scope>NUCLEOTIDE SEQUENCE [LARGE SCALE GENOMIC DNA]</scope>
    <source>
        <strain evidence="1 2">cv. SW786</strain>
    </source>
</reference>
<reference evidence="1" key="2">
    <citation type="submission" date="2021-01" db="UniProtKB">
        <authorList>
            <consortium name="EnsemblPlants"/>
        </authorList>
    </citation>
    <scope>IDENTIFICATION</scope>
</reference>
<evidence type="ECO:0000313" key="2">
    <source>
        <dbReference type="Proteomes" id="UP000594261"/>
    </source>
</evidence>
<accession>A0A7N2LDQ1</accession>
<dbReference type="EMBL" id="LRBV02000004">
    <property type="status" value="NOT_ANNOTATED_CDS"/>
    <property type="molecule type" value="Genomic_DNA"/>
</dbReference>
<name>A0A7N2LDQ1_QUELO</name>
<protein>
    <submittedName>
        <fullName evidence="1">Uncharacterized protein</fullName>
    </submittedName>
</protein>
<sequence>MFAFVKVFRLEPKVRGLEAADKKTESPVKEELSAVKKADRLRELTNLYGKRKARNELAEEINNEITRRRAI</sequence>
<dbReference type="Gramene" id="QL04p029653:mrna">
    <property type="protein sequence ID" value="QL04p029653:mrna"/>
    <property type="gene ID" value="QL04p029653"/>
</dbReference>
<keyword evidence="2" id="KW-1185">Reference proteome</keyword>
<evidence type="ECO:0000313" key="1">
    <source>
        <dbReference type="EnsemblPlants" id="QL04p029653:mrna"/>
    </source>
</evidence>
<dbReference type="Proteomes" id="UP000594261">
    <property type="component" value="Chromosome 4"/>
</dbReference>
<organism evidence="1 2">
    <name type="scientific">Quercus lobata</name>
    <name type="common">Valley oak</name>
    <dbReference type="NCBI Taxonomy" id="97700"/>
    <lineage>
        <taxon>Eukaryota</taxon>
        <taxon>Viridiplantae</taxon>
        <taxon>Streptophyta</taxon>
        <taxon>Embryophyta</taxon>
        <taxon>Tracheophyta</taxon>
        <taxon>Spermatophyta</taxon>
        <taxon>Magnoliopsida</taxon>
        <taxon>eudicotyledons</taxon>
        <taxon>Gunneridae</taxon>
        <taxon>Pentapetalae</taxon>
        <taxon>rosids</taxon>
        <taxon>fabids</taxon>
        <taxon>Fagales</taxon>
        <taxon>Fagaceae</taxon>
        <taxon>Quercus</taxon>
    </lineage>
</organism>
<dbReference type="AlphaFoldDB" id="A0A7N2LDQ1"/>
<dbReference type="InParanoid" id="A0A7N2LDQ1"/>